<dbReference type="InterPro" id="IPR006935">
    <property type="entry name" value="Helicase/UvrB_N"/>
</dbReference>
<dbReference type="PANTHER" id="PTHR47396">
    <property type="entry name" value="TYPE I RESTRICTION ENZYME ECOKI R PROTEIN"/>
    <property type="match status" value="1"/>
</dbReference>
<dbReference type="GO" id="GO:0005829">
    <property type="term" value="C:cytosol"/>
    <property type="evidence" value="ECO:0007669"/>
    <property type="project" value="TreeGrafter"/>
</dbReference>
<dbReference type="GO" id="GO:0003677">
    <property type="term" value="F:DNA binding"/>
    <property type="evidence" value="ECO:0007669"/>
    <property type="project" value="InterPro"/>
</dbReference>
<dbReference type="SMART" id="SM00487">
    <property type="entry name" value="DEXDc"/>
    <property type="match status" value="1"/>
</dbReference>
<feature type="domain" description="Helicase C-terminal" evidence="2">
    <location>
        <begin position="243"/>
        <end position="397"/>
    </location>
</feature>
<dbReference type="PANTHER" id="PTHR47396:SF1">
    <property type="entry name" value="ATP-DEPENDENT HELICASE IRC3-RELATED"/>
    <property type="match status" value="1"/>
</dbReference>
<dbReference type="CDD" id="cd18799">
    <property type="entry name" value="SF2_C_EcoAI-like"/>
    <property type="match status" value="1"/>
</dbReference>
<dbReference type="GO" id="GO:0004386">
    <property type="term" value="F:helicase activity"/>
    <property type="evidence" value="ECO:0007669"/>
    <property type="project" value="UniProtKB-KW"/>
</dbReference>
<dbReference type="RefSeq" id="WP_167676958.1">
    <property type="nucleotide sequence ID" value="NZ_CP050313.1"/>
</dbReference>
<accession>A0A6G9QIU4</accession>
<dbReference type="FunFam" id="3.40.50.300:FF:000794">
    <property type="entry name" value="ATP-dependent RNA helicase"/>
    <property type="match status" value="1"/>
</dbReference>
<dbReference type="InterPro" id="IPR011332">
    <property type="entry name" value="Ribosomal_zn-bd"/>
</dbReference>
<keyword evidence="3" id="KW-0067">ATP-binding</keyword>
<feature type="domain" description="Helicase ATP-binding" evidence="1">
    <location>
        <begin position="21"/>
        <end position="174"/>
    </location>
</feature>
<organism evidence="3 4">
    <name type="scientific">Shewanella aestuarii</name>
    <dbReference type="NCBI Taxonomy" id="1028752"/>
    <lineage>
        <taxon>Bacteria</taxon>
        <taxon>Pseudomonadati</taxon>
        <taxon>Pseudomonadota</taxon>
        <taxon>Gammaproteobacteria</taxon>
        <taxon>Alteromonadales</taxon>
        <taxon>Shewanellaceae</taxon>
        <taxon>Shewanella</taxon>
    </lineage>
</organism>
<dbReference type="SMART" id="SM00490">
    <property type="entry name" value="HELICc"/>
    <property type="match status" value="1"/>
</dbReference>
<dbReference type="SUPFAM" id="SSF57829">
    <property type="entry name" value="Zn-binding ribosomal proteins"/>
    <property type="match status" value="1"/>
</dbReference>
<dbReference type="InterPro" id="IPR014001">
    <property type="entry name" value="Helicase_ATP-bd"/>
</dbReference>
<dbReference type="GO" id="GO:0016787">
    <property type="term" value="F:hydrolase activity"/>
    <property type="evidence" value="ECO:0007669"/>
    <property type="project" value="InterPro"/>
</dbReference>
<dbReference type="InterPro" id="IPR001650">
    <property type="entry name" value="Helicase_C-like"/>
</dbReference>
<proteinExistence type="predicted"/>
<dbReference type="Gene3D" id="3.40.50.300">
    <property type="entry name" value="P-loop containing nucleotide triphosphate hydrolases"/>
    <property type="match status" value="2"/>
</dbReference>
<evidence type="ECO:0000313" key="4">
    <source>
        <dbReference type="Proteomes" id="UP000502608"/>
    </source>
</evidence>
<dbReference type="GO" id="GO:0006412">
    <property type="term" value="P:translation"/>
    <property type="evidence" value="ECO:0007669"/>
    <property type="project" value="InterPro"/>
</dbReference>
<keyword evidence="4" id="KW-1185">Reference proteome</keyword>
<dbReference type="EMBL" id="CP050313">
    <property type="protein sequence ID" value="QIR14318.1"/>
    <property type="molecule type" value="Genomic_DNA"/>
</dbReference>
<reference evidence="3 4" key="1">
    <citation type="submission" date="2020-03" db="EMBL/GenBank/DDBJ databases">
        <title>Complete genome sequence of Shewanella sp.</title>
        <authorList>
            <person name="Kim Y.-S."/>
            <person name="Kim S.-J."/>
            <person name="Jung H.-K."/>
            <person name="Kim K.-H."/>
        </authorList>
    </citation>
    <scope>NUCLEOTIDE SEQUENCE [LARGE SCALE GENOMIC DNA]</scope>
    <source>
        <strain evidence="3 4">PN3F2</strain>
    </source>
</reference>
<dbReference type="AlphaFoldDB" id="A0A6G9QIU4"/>
<gene>
    <name evidence="3" type="ORF">HBH39_07330</name>
</gene>
<dbReference type="GO" id="GO:0005524">
    <property type="term" value="F:ATP binding"/>
    <property type="evidence" value="ECO:0007669"/>
    <property type="project" value="InterPro"/>
</dbReference>
<dbReference type="SUPFAM" id="SSF52540">
    <property type="entry name" value="P-loop containing nucleoside triphosphate hydrolases"/>
    <property type="match status" value="1"/>
</dbReference>
<dbReference type="Pfam" id="PF00271">
    <property type="entry name" value="Helicase_C"/>
    <property type="match status" value="1"/>
</dbReference>
<protein>
    <submittedName>
        <fullName evidence="3">DEAD/DEAH box helicase</fullName>
    </submittedName>
</protein>
<dbReference type="KEGG" id="saes:HBH39_07330"/>
<keyword evidence="3" id="KW-0347">Helicase</keyword>
<evidence type="ECO:0000313" key="3">
    <source>
        <dbReference type="EMBL" id="QIR14318.1"/>
    </source>
</evidence>
<dbReference type="InterPro" id="IPR027417">
    <property type="entry name" value="P-loop_NTPase"/>
</dbReference>
<sequence>MSTPPVTLRDYQQDSVNAAIKHFKQSSDSAVIVLPTGAGKSIVIAELARIANGNVLVLTHVKELVAQNAEKVGLLTATASIYSAGLAQKKANGKTVVASVQSAARALDQFSQPFSLVIIDECHRVSNQQTSQYQQILNHLKQQNPHIKLLGLTATPYRLGLGWIYHHHYHGKIGNPDKAIFEKCIFELPMRPLIKQGFLTVPKLFDGLSAQYDFSSLIPNSSGEYNNEQLTSLLNHQGRATTAIIQQIWQLAEHRKGVIIFASTVRHAKEIMGLFEKKPTHIETQNSAALITADTPADERDSIIELFKAQKIKYIVNVAVLTTGFDAPHVDLIAILRPTASVSLFQQMIGRGLRLAPNKTDCLVIDYAANGFDLYFPEVGQAKPNSRSVPVQVHCPVCQFANTFWGIVDNDGDIVEHFGRRCQGLVAKSNATMQQCDFRFRAKACPDCGAENDIAARVCQTCQSTLIDPDKHLKQVLQAKHHHLFKCQEMRFGKYEDKLLVQYVDIEGNDFNQYFKFDTSAQKRAFYAVFVLSHTKIPGMLHPKFDTVEQVLSEQHRFRKPDLLLLKKHKNHWKLLETVFDYQGRHKTDFS</sequence>
<dbReference type="Pfam" id="PF04851">
    <property type="entry name" value="ResIII"/>
    <property type="match status" value="1"/>
</dbReference>
<keyword evidence="3" id="KW-0547">Nucleotide-binding</keyword>
<dbReference type="Proteomes" id="UP000502608">
    <property type="component" value="Chromosome"/>
</dbReference>
<evidence type="ECO:0000259" key="1">
    <source>
        <dbReference type="PROSITE" id="PS51192"/>
    </source>
</evidence>
<keyword evidence="3" id="KW-0378">Hydrolase</keyword>
<evidence type="ECO:0000259" key="2">
    <source>
        <dbReference type="PROSITE" id="PS51194"/>
    </source>
</evidence>
<dbReference type="PROSITE" id="PS51194">
    <property type="entry name" value="HELICASE_CTER"/>
    <property type="match status" value="1"/>
</dbReference>
<name>A0A6G9QIU4_9GAMM</name>
<dbReference type="InterPro" id="IPR050742">
    <property type="entry name" value="Helicase_Restrict-Modif_Enz"/>
</dbReference>
<dbReference type="PROSITE" id="PS51192">
    <property type="entry name" value="HELICASE_ATP_BIND_1"/>
    <property type="match status" value="1"/>
</dbReference>